<reference evidence="2 3" key="1">
    <citation type="submission" date="2020-08" db="EMBL/GenBank/DDBJ databases">
        <title>Genomic Encyclopedia of Type Strains, Phase IV (KMG-IV): sequencing the most valuable type-strain genomes for metagenomic binning, comparative biology and taxonomic classification.</title>
        <authorList>
            <person name="Goeker M."/>
        </authorList>
    </citation>
    <scope>NUCLEOTIDE SEQUENCE [LARGE SCALE GENOMIC DNA]</scope>
    <source>
        <strain evidence="2 3">DSM 25481</strain>
    </source>
</reference>
<dbReference type="Proteomes" id="UP000528964">
    <property type="component" value="Unassembled WGS sequence"/>
</dbReference>
<evidence type="ECO:0000313" key="2">
    <source>
        <dbReference type="EMBL" id="MBB3973511.1"/>
    </source>
</evidence>
<evidence type="ECO:0000313" key="3">
    <source>
        <dbReference type="Proteomes" id="UP000528964"/>
    </source>
</evidence>
<comment type="caution">
    <text evidence="2">The sequence shown here is derived from an EMBL/GenBank/DDBJ whole genome shotgun (WGS) entry which is preliminary data.</text>
</comment>
<organism evidence="2 3">
    <name type="scientific">Hansschlegelia beijingensis</name>
    <dbReference type="NCBI Taxonomy" id="1133344"/>
    <lineage>
        <taxon>Bacteria</taxon>
        <taxon>Pseudomonadati</taxon>
        <taxon>Pseudomonadota</taxon>
        <taxon>Alphaproteobacteria</taxon>
        <taxon>Hyphomicrobiales</taxon>
        <taxon>Methylopilaceae</taxon>
        <taxon>Hansschlegelia</taxon>
    </lineage>
</organism>
<name>A0A7W6D2R6_9HYPH</name>
<protein>
    <submittedName>
        <fullName evidence="2">Uncharacterized protein</fullName>
    </submittedName>
</protein>
<sequence length="62" mass="6971">MPPFLLIAAAAAGAVFGAKALKREWRRVNRELDRNEAASLVAERSERPTLRRDPATGEWRPQ</sequence>
<feature type="region of interest" description="Disordered" evidence="1">
    <location>
        <begin position="40"/>
        <end position="62"/>
    </location>
</feature>
<gene>
    <name evidence="2" type="ORF">GGR24_002181</name>
</gene>
<evidence type="ECO:0000256" key="1">
    <source>
        <dbReference type="SAM" id="MobiDB-lite"/>
    </source>
</evidence>
<keyword evidence="3" id="KW-1185">Reference proteome</keyword>
<feature type="compositionally biased region" description="Basic and acidic residues" evidence="1">
    <location>
        <begin position="43"/>
        <end position="62"/>
    </location>
</feature>
<dbReference type="EMBL" id="JACIDR010000003">
    <property type="protein sequence ID" value="MBB3973511.1"/>
    <property type="molecule type" value="Genomic_DNA"/>
</dbReference>
<dbReference type="AlphaFoldDB" id="A0A7W6D2R6"/>
<proteinExistence type="predicted"/>
<accession>A0A7W6D2R6</accession>
<dbReference type="RefSeq" id="WP_183395375.1">
    <property type="nucleotide sequence ID" value="NZ_JACIDR010000003.1"/>
</dbReference>